<gene>
    <name evidence="8" type="ORF">PLOB_00032485</name>
</gene>
<reference evidence="8 9" key="1">
    <citation type="submission" date="2022-05" db="EMBL/GenBank/DDBJ databases">
        <authorList>
            <consortium name="Genoscope - CEA"/>
            <person name="William W."/>
        </authorList>
    </citation>
    <scope>NUCLEOTIDE SEQUENCE [LARGE SCALE GENOMIC DNA]</scope>
</reference>
<evidence type="ECO:0000313" key="8">
    <source>
        <dbReference type="EMBL" id="CAH3126516.1"/>
    </source>
</evidence>
<evidence type="ECO:0008006" key="10">
    <source>
        <dbReference type="Google" id="ProtNLM"/>
    </source>
</evidence>
<feature type="coiled-coil region" evidence="6">
    <location>
        <begin position="96"/>
        <end position="164"/>
    </location>
</feature>
<dbReference type="PANTHER" id="PTHR15217:SF0">
    <property type="entry name" value="PRE-MRNA-SPLICING REGULATOR WTAP"/>
    <property type="match status" value="1"/>
</dbReference>
<feature type="compositionally biased region" description="Basic and acidic residues" evidence="7">
    <location>
        <begin position="1"/>
        <end position="13"/>
    </location>
</feature>
<evidence type="ECO:0000256" key="5">
    <source>
        <dbReference type="ARBA" id="ARBA00023242"/>
    </source>
</evidence>
<keyword evidence="6" id="KW-0175">Coiled coil</keyword>
<evidence type="ECO:0000313" key="9">
    <source>
        <dbReference type="Proteomes" id="UP001159405"/>
    </source>
</evidence>
<sequence>MAENEEAIKRKSDEEAETTEPAPKRVRLESEDLKSLSKEEVLERIKELNEYIDHLEKKQNGEQTNKELVGLMETGEKLKQQQQESTRRENVLVMRLATKEQEMQDLLTQIHDLKQAQNPSSIQLRSTLLDPAVNLLFQRMKTDLDSEKEKLEQAQNDLSAWKFTPDSVTGKKLMAKCRMLIQENQELGRQLSQGRVAQLEAELALQKKYSDELKGSQDELNDFVIQLDEEVEGMQSTILTLQHQLKDCKQQLTQSQEKLLVYEDKLKTSEGLLAEMRQQNSPVSLKSEEQEEHAPSQAQFQQAKAEVWTSGVESGTGGEEGDRTSPASQSEESVEEERILLSAPVPVPVTSTFPTKPVASAPSAFSISQLLSSDSNLGKEKKEKNSLENGSSEHKIPPALEPCAEITESPLIAAMGVVERIGCDSNTYNGEVTG</sequence>
<keyword evidence="3" id="KW-0507">mRNA processing</keyword>
<feature type="compositionally biased region" description="Low complexity" evidence="7">
    <location>
        <begin position="348"/>
        <end position="358"/>
    </location>
</feature>
<feature type="region of interest" description="Disordered" evidence="7">
    <location>
        <begin position="1"/>
        <end position="32"/>
    </location>
</feature>
<keyword evidence="9" id="KW-1185">Reference proteome</keyword>
<feature type="compositionally biased region" description="Polar residues" evidence="7">
    <location>
        <begin position="363"/>
        <end position="376"/>
    </location>
</feature>
<evidence type="ECO:0000256" key="1">
    <source>
        <dbReference type="ARBA" id="ARBA00004123"/>
    </source>
</evidence>
<comment type="subcellular location">
    <subcellularLocation>
        <location evidence="1">Nucleus</location>
    </subcellularLocation>
</comment>
<evidence type="ECO:0000256" key="2">
    <source>
        <dbReference type="ARBA" id="ARBA00010313"/>
    </source>
</evidence>
<protein>
    <recommendedName>
        <fullName evidence="10">Pre-mRNA-splicing regulator WTAP</fullName>
    </recommendedName>
</protein>
<feature type="compositionally biased region" description="Basic and acidic residues" evidence="7">
    <location>
        <begin position="22"/>
        <end position="32"/>
    </location>
</feature>
<organism evidence="8 9">
    <name type="scientific">Porites lobata</name>
    <dbReference type="NCBI Taxonomy" id="104759"/>
    <lineage>
        <taxon>Eukaryota</taxon>
        <taxon>Metazoa</taxon>
        <taxon>Cnidaria</taxon>
        <taxon>Anthozoa</taxon>
        <taxon>Hexacorallia</taxon>
        <taxon>Scleractinia</taxon>
        <taxon>Fungiina</taxon>
        <taxon>Poritidae</taxon>
        <taxon>Porites</taxon>
    </lineage>
</organism>
<evidence type="ECO:0000256" key="7">
    <source>
        <dbReference type="SAM" id="MobiDB-lite"/>
    </source>
</evidence>
<dbReference type="Pfam" id="PF17098">
    <property type="entry name" value="Wtap"/>
    <property type="match status" value="1"/>
</dbReference>
<name>A0ABN8NZA5_9CNID</name>
<feature type="region of interest" description="Disordered" evidence="7">
    <location>
        <begin position="279"/>
        <end position="399"/>
    </location>
</feature>
<feature type="coiled-coil region" evidence="6">
    <location>
        <begin position="238"/>
        <end position="265"/>
    </location>
</feature>
<proteinExistence type="inferred from homology"/>
<comment type="similarity">
    <text evidence="2">Belongs to the fl(2)d family.</text>
</comment>
<evidence type="ECO:0000256" key="3">
    <source>
        <dbReference type="ARBA" id="ARBA00022664"/>
    </source>
</evidence>
<comment type="caution">
    <text evidence="8">The sequence shown here is derived from an EMBL/GenBank/DDBJ whole genome shotgun (WGS) entry which is preliminary data.</text>
</comment>
<dbReference type="Proteomes" id="UP001159405">
    <property type="component" value="Unassembled WGS sequence"/>
</dbReference>
<accession>A0ABN8NZA5</accession>
<feature type="coiled-coil region" evidence="6">
    <location>
        <begin position="38"/>
        <end position="65"/>
    </location>
</feature>
<feature type="compositionally biased region" description="Basic and acidic residues" evidence="7">
    <location>
        <begin position="377"/>
        <end position="396"/>
    </location>
</feature>
<keyword evidence="5" id="KW-0539">Nucleus</keyword>
<dbReference type="PANTHER" id="PTHR15217">
    <property type="entry name" value="WILMS' TUMOR 1-ASSOCIATING PROTEIN"/>
    <property type="match status" value="1"/>
</dbReference>
<keyword evidence="4" id="KW-0508">mRNA splicing</keyword>
<evidence type="ECO:0000256" key="4">
    <source>
        <dbReference type="ARBA" id="ARBA00023187"/>
    </source>
</evidence>
<dbReference type="InterPro" id="IPR033757">
    <property type="entry name" value="WTAP"/>
</dbReference>
<evidence type="ECO:0000256" key="6">
    <source>
        <dbReference type="SAM" id="Coils"/>
    </source>
</evidence>
<dbReference type="EMBL" id="CALNXK010000042">
    <property type="protein sequence ID" value="CAH3126516.1"/>
    <property type="molecule type" value="Genomic_DNA"/>
</dbReference>